<evidence type="ECO:0000256" key="1">
    <source>
        <dbReference type="ARBA" id="ARBA00005641"/>
    </source>
</evidence>
<keyword evidence="4" id="KW-0961">Cell wall biogenesis/degradation</keyword>
<dbReference type="PROSITE" id="PS00659">
    <property type="entry name" value="GLYCOSYL_HYDROL_F5"/>
    <property type="match status" value="1"/>
</dbReference>
<feature type="compositionally biased region" description="Low complexity" evidence="5">
    <location>
        <begin position="416"/>
        <end position="429"/>
    </location>
</feature>
<evidence type="ECO:0000313" key="9">
    <source>
        <dbReference type="Proteomes" id="UP001175353"/>
    </source>
</evidence>
<organism evidence="8 9">
    <name type="scientific">Friedmanniomyces endolithicus</name>
    <dbReference type="NCBI Taxonomy" id="329885"/>
    <lineage>
        <taxon>Eukaryota</taxon>
        <taxon>Fungi</taxon>
        <taxon>Dikarya</taxon>
        <taxon>Ascomycota</taxon>
        <taxon>Pezizomycotina</taxon>
        <taxon>Dothideomycetes</taxon>
        <taxon>Dothideomycetidae</taxon>
        <taxon>Mycosphaerellales</taxon>
        <taxon>Teratosphaeriaceae</taxon>
        <taxon>Friedmanniomyces</taxon>
    </lineage>
</organism>
<evidence type="ECO:0000256" key="5">
    <source>
        <dbReference type="SAM" id="MobiDB-lite"/>
    </source>
</evidence>
<proteinExistence type="inferred from homology"/>
<feature type="region of interest" description="Disordered" evidence="5">
    <location>
        <begin position="597"/>
        <end position="619"/>
    </location>
</feature>
<comment type="caution">
    <text evidence="8">The sequence shown here is derived from an EMBL/GenBank/DDBJ whole genome shotgun (WGS) entry which is preliminary data.</text>
</comment>
<keyword evidence="2" id="KW-0378">Hydrolase</keyword>
<dbReference type="Gene3D" id="3.20.20.80">
    <property type="entry name" value="Glycosidases"/>
    <property type="match status" value="1"/>
</dbReference>
<dbReference type="InterPro" id="IPR017853">
    <property type="entry name" value="GH"/>
</dbReference>
<dbReference type="InterPro" id="IPR050386">
    <property type="entry name" value="Glycosyl_hydrolase_5"/>
</dbReference>
<accession>A0AAN6QLW2</accession>
<feature type="compositionally biased region" description="Low complexity" evidence="5">
    <location>
        <begin position="608"/>
        <end position="618"/>
    </location>
</feature>
<dbReference type="GO" id="GO:0071555">
    <property type="term" value="P:cell wall organization"/>
    <property type="evidence" value="ECO:0007669"/>
    <property type="project" value="UniProtKB-KW"/>
</dbReference>
<feature type="region of interest" description="Disordered" evidence="5">
    <location>
        <begin position="631"/>
        <end position="745"/>
    </location>
</feature>
<dbReference type="EMBL" id="JAUJLE010000178">
    <property type="protein sequence ID" value="KAK0971328.1"/>
    <property type="molecule type" value="Genomic_DNA"/>
</dbReference>
<evidence type="ECO:0000259" key="6">
    <source>
        <dbReference type="Pfam" id="PF00150"/>
    </source>
</evidence>
<dbReference type="InterPro" id="IPR028163">
    <property type="entry name" value="HAUS_6_N"/>
</dbReference>
<dbReference type="GO" id="GO:0008422">
    <property type="term" value="F:beta-glucosidase activity"/>
    <property type="evidence" value="ECO:0007669"/>
    <property type="project" value="TreeGrafter"/>
</dbReference>
<feature type="domain" description="HAUS augmin-like complex subunit 6 N-terminal" evidence="7">
    <location>
        <begin position="47"/>
        <end position="276"/>
    </location>
</feature>
<feature type="region of interest" description="Disordered" evidence="5">
    <location>
        <begin position="412"/>
        <end position="490"/>
    </location>
</feature>
<dbReference type="SUPFAM" id="SSF51445">
    <property type="entry name" value="(Trans)glycosidases"/>
    <property type="match status" value="1"/>
</dbReference>
<evidence type="ECO:0000259" key="7">
    <source>
        <dbReference type="Pfam" id="PF14661"/>
    </source>
</evidence>
<feature type="compositionally biased region" description="Low complexity" evidence="5">
    <location>
        <begin position="11"/>
        <end position="22"/>
    </location>
</feature>
<evidence type="ECO:0000313" key="8">
    <source>
        <dbReference type="EMBL" id="KAK0971328.1"/>
    </source>
</evidence>
<feature type="domain" description="Glycoside hydrolase family 5" evidence="6">
    <location>
        <begin position="800"/>
        <end position="1120"/>
    </location>
</feature>
<dbReference type="InterPro" id="IPR001547">
    <property type="entry name" value="Glyco_hydro_5"/>
</dbReference>
<feature type="compositionally biased region" description="Polar residues" evidence="5">
    <location>
        <begin position="651"/>
        <end position="668"/>
    </location>
</feature>
<evidence type="ECO:0008006" key="10">
    <source>
        <dbReference type="Google" id="ProtNLM"/>
    </source>
</evidence>
<dbReference type="PANTHER" id="PTHR31297:SF42">
    <property type="entry name" value="GLYCOSIDE HYDROLASE FAMILY 5 DOMAIN-CONTAINING PROTEIN"/>
    <property type="match status" value="1"/>
</dbReference>
<dbReference type="GO" id="GO:0009251">
    <property type="term" value="P:glucan catabolic process"/>
    <property type="evidence" value="ECO:0007669"/>
    <property type="project" value="TreeGrafter"/>
</dbReference>
<dbReference type="GO" id="GO:0005576">
    <property type="term" value="C:extracellular region"/>
    <property type="evidence" value="ECO:0007669"/>
    <property type="project" value="TreeGrafter"/>
</dbReference>
<feature type="region of interest" description="Disordered" evidence="5">
    <location>
        <begin position="531"/>
        <end position="562"/>
    </location>
</feature>
<dbReference type="PANTHER" id="PTHR31297">
    <property type="entry name" value="GLUCAN ENDO-1,6-BETA-GLUCOSIDASE B"/>
    <property type="match status" value="1"/>
</dbReference>
<keyword evidence="9" id="KW-1185">Reference proteome</keyword>
<reference evidence="8" key="1">
    <citation type="submission" date="2023-06" db="EMBL/GenBank/DDBJ databases">
        <title>Black Yeasts Isolated from many extreme environments.</title>
        <authorList>
            <person name="Coleine C."/>
            <person name="Stajich J.E."/>
            <person name="Selbmann L."/>
        </authorList>
    </citation>
    <scope>NUCLEOTIDE SEQUENCE</scope>
    <source>
        <strain evidence="8">CCFEE 5200</strain>
    </source>
</reference>
<evidence type="ECO:0000256" key="3">
    <source>
        <dbReference type="ARBA" id="ARBA00023295"/>
    </source>
</evidence>
<feature type="compositionally biased region" description="Low complexity" evidence="5">
    <location>
        <begin position="457"/>
        <end position="481"/>
    </location>
</feature>
<feature type="compositionally biased region" description="Polar residues" evidence="5">
    <location>
        <begin position="698"/>
        <end position="708"/>
    </location>
</feature>
<gene>
    <name evidence="8" type="ORF">LTR91_015558</name>
</gene>
<dbReference type="Proteomes" id="UP001175353">
    <property type="component" value="Unassembled WGS sequence"/>
</dbReference>
<dbReference type="InterPro" id="IPR018087">
    <property type="entry name" value="Glyco_hydro_5_CS"/>
</dbReference>
<evidence type="ECO:0000256" key="2">
    <source>
        <dbReference type="ARBA" id="ARBA00022801"/>
    </source>
</evidence>
<feature type="compositionally biased region" description="Basic and acidic residues" evidence="5">
    <location>
        <begin position="1"/>
        <end position="10"/>
    </location>
</feature>
<protein>
    <recommendedName>
        <fullName evidence="10">Glycoside hydrolase family 5 domain-containing protein</fullName>
    </recommendedName>
</protein>
<sequence>MEQTAARDRATSTISTPSIAASGHGHRRTTSTKLASKPPGSSVISLLLTNLRLLDFDLFPDCPGITNTSLGNHDARARIRSVEFALFHLFKLHDPATTSDKLQPFYPPLEPLQGINLRAALYRCLNDLKKNGVLGKEVALRKTMLDECQGDKFWELCLSFSALVLRKVTLEKKHTYARHRHGPPVAERLGTAQAVSKGQVESLLPLAIAHKAALGKLLQEKREKRETFGRLYDVFAAKETELLARKAHVQEQSRSKLPQARLDKLNATEANVRGSWVGSEELKEVLLGGYRADDDSVLTGHLSDVAQAFVTSSEDLSLLQALEQTASRQNQRVRKWQSMHEGMVASRNMDGQVSTADTQTENIKLRFDKHRTLNLRDAPQQPADQPRQRSDTHTIVSKYDEILTAMREELRSNRRATAPTPSPTKTAAPHQRPQPPGRIPSVHLDTLGGAYNPRQPSPSRSAMSMRSAVSRRVSSRSSSRSYIAPKVEGQRHPIPLKSEFFSPLEAKRRSCSSPLSSSSMLATPVEELTAEASLTARGPKDESRPVSGSSETNSAIDSGVGIDVDGTDYAAKRKGHGNSDASIGEVDAHVVATPDRTFKKPVQPAPPAADTASTPRPSLAERTRMSMAFRSAEDVHSKLPEPPTPTRSEDATQQAPVRSDFPQQSARGTTLAERTRQSISLAPPPPITKPAAQHIRTRSSIYPVNQFDTPRKPRPSSVISQQQEGNEGTGGGRRDVTPREQLFSPEAEYDSVFRPRPKIKMSPVSSPGPSPAIAGRVITPSIYDSTSAADEWHLCNELGKDKCLSTLSEHWNSSTFYTRGDLADIRNAGLNAVRIPLGYWAVDVQDYEPYVSGQVRLRHIINAIRDVLTPPQYPYLIRAVQWASELGLSVVMDLHGAPGSQNGQDNSGLIGPVLFTSNTTNTNRSLGVLRNLTAEFSQAMYNDTVIGIELLNEPRLNSGNFTMVDLQAFYSNGASTVHNATTSNAPNVTIHDAFWGPQYWKNYHPTNTAASQPVNGLSIDTHQYYAFAPLSNLSHAQILDSVCNISQLLKQPSSGIPSTMVGEWSLETGAPPTAHSSSQDGSDDQARRTWFRLLVEAQMVAYTPNGPNQSSIGWFFWAWKTEYDIDTWSYRRGFSDGWIPSDASNISTYAFPVLQDGCVDTTYNYTAPLVAGSGAGGRRAASWVLLGSLLGLSTYLIW</sequence>
<keyword evidence="3" id="KW-0326">Glycosidase</keyword>
<feature type="region of interest" description="Disordered" evidence="5">
    <location>
        <begin position="372"/>
        <end position="395"/>
    </location>
</feature>
<dbReference type="GO" id="GO:0009986">
    <property type="term" value="C:cell surface"/>
    <property type="evidence" value="ECO:0007669"/>
    <property type="project" value="TreeGrafter"/>
</dbReference>
<feature type="region of interest" description="Disordered" evidence="5">
    <location>
        <begin position="1"/>
        <end position="39"/>
    </location>
</feature>
<dbReference type="Pfam" id="PF00150">
    <property type="entry name" value="Cellulase"/>
    <property type="match status" value="1"/>
</dbReference>
<evidence type="ECO:0000256" key="4">
    <source>
        <dbReference type="ARBA" id="ARBA00023316"/>
    </source>
</evidence>
<dbReference type="Pfam" id="PF14661">
    <property type="entry name" value="HAUS6_N"/>
    <property type="match status" value="1"/>
</dbReference>
<feature type="compositionally biased region" description="Basic and acidic residues" evidence="5">
    <location>
        <begin position="386"/>
        <end position="395"/>
    </location>
</feature>
<feature type="compositionally biased region" description="Polar residues" evidence="5">
    <location>
        <begin position="546"/>
        <end position="556"/>
    </location>
</feature>
<dbReference type="AlphaFoldDB" id="A0AAN6QLW2"/>
<comment type="similarity">
    <text evidence="1">Belongs to the glycosyl hydrolase 5 (cellulase A) family.</text>
</comment>
<name>A0AAN6QLW2_9PEZI</name>
<feature type="compositionally biased region" description="Low complexity" evidence="5">
    <location>
        <begin position="376"/>
        <end position="385"/>
    </location>
</feature>